<dbReference type="SMART" id="SM00382">
    <property type="entry name" value="AAA"/>
    <property type="match status" value="1"/>
</dbReference>
<evidence type="ECO:0000313" key="10">
    <source>
        <dbReference type="Proteomes" id="UP001596233"/>
    </source>
</evidence>
<keyword evidence="7" id="KW-0472">Membrane</keyword>
<dbReference type="Pfam" id="PF08352">
    <property type="entry name" value="oligo_HPY"/>
    <property type="match status" value="1"/>
</dbReference>
<keyword evidence="3" id="KW-0813">Transport</keyword>
<dbReference type="PANTHER" id="PTHR43297">
    <property type="entry name" value="OLIGOPEPTIDE TRANSPORT ATP-BINDING PROTEIN APPD"/>
    <property type="match status" value="1"/>
</dbReference>
<dbReference type="GO" id="GO:0005524">
    <property type="term" value="F:ATP binding"/>
    <property type="evidence" value="ECO:0007669"/>
    <property type="project" value="UniProtKB-KW"/>
</dbReference>
<accession>A0ABW1V4P9</accession>
<keyword evidence="4" id="KW-1003">Cell membrane</keyword>
<organism evidence="9 10">
    <name type="scientific">Paenibacillus septentrionalis</name>
    <dbReference type="NCBI Taxonomy" id="429342"/>
    <lineage>
        <taxon>Bacteria</taxon>
        <taxon>Bacillati</taxon>
        <taxon>Bacillota</taxon>
        <taxon>Bacilli</taxon>
        <taxon>Bacillales</taxon>
        <taxon>Paenibacillaceae</taxon>
        <taxon>Paenibacillus</taxon>
    </lineage>
</organism>
<dbReference type="RefSeq" id="WP_379233166.1">
    <property type="nucleotide sequence ID" value="NZ_JBHSTE010000002.1"/>
</dbReference>
<dbReference type="InterPro" id="IPR003593">
    <property type="entry name" value="AAA+_ATPase"/>
</dbReference>
<gene>
    <name evidence="9" type="ORF">ACFP56_08265</name>
</gene>
<feature type="domain" description="ABC transporter" evidence="8">
    <location>
        <begin position="11"/>
        <end position="262"/>
    </location>
</feature>
<dbReference type="InterPro" id="IPR017871">
    <property type="entry name" value="ABC_transporter-like_CS"/>
</dbReference>
<dbReference type="PROSITE" id="PS00211">
    <property type="entry name" value="ABC_TRANSPORTER_1"/>
    <property type="match status" value="1"/>
</dbReference>
<evidence type="ECO:0000259" key="8">
    <source>
        <dbReference type="PROSITE" id="PS50893"/>
    </source>
</evidence>
<protein>
    <submittedName>
        <fullName evidence="9">ABC transporter ATP-binding protein</fullName>
    </submittedName>
</protein>
<name>A0ABW1V4P9_9BACL</name>
<dbReference type="CDD" id="cd03257">
    <property type="entry name" value="ABC_NikE_OppD_transporters"/>
    <property type="match status" value="1"/>
</dbReference>
<dbReference type="PANTHER" id="PTHR43297:SF2">
    <property type="entry name" value="DIPEPTIDE TRANSPORT ATP-BINDING PROTEIN DPPD"/>
    <property type="match status" value="1"/>
</dbReference>
<dbReference type="InterPro" id="IPR027417">
    <property type="entry name" value="P-loop_NTPase"/>
</dbReference>
<dbReference type="SUPFAM" id="SSF52540">
    <property type="entry name" value="P-loop containing nucleoside triphosphate hydrolases"/>
    <property type="match status" value="1"/>
</dbReference>
<keyword evidence="5" id="KW-0547">Nucleotide-binding</keyword>
<proteinExistence type="inferred from homology"/>
<evidence type="ECO:0000256" key="2">
    <source>
        <dbReference type="ARBA" id="ARBA00005417"/>
    </source>
</evidence>
<evidence type="ECO:0000256" key="5">
    <source>
        <dbReference type="ARBA" id="ARBA00022741"/>
    </source>
</evidence>
<dbReference type="Gene3D" id="3.40.50.300">
    <property type="entry name" value="P-loop containing nucleotide triphosphate hydrolases"/>
    <property type="match status" value="1"/>
</dbReference>
<comment type="similarity">
    <text evidence="2">Belongs to the ABC transporter superfamily.</text>
</comment>
<dbReference type="InterPro" id="IPR050388">
    <property type="entry name" value="ABC_Ni/Peptide_Import"/>
</dbReference>
<evidence type="ECO:0000313" key="9">
    <source>
        <dbReference type="EMBL" id="MFC6332618.1"/>
    </source>
</evidence>
<comment type="subcellular location">
    <subcellularLocation>
        <location evidence="1">Cell membrane</location>
        <topology evidence="1">Peripheral membrane protein</topology>
    </subcellularLocation>
</comment>
<dbReference type="PROSITE" id="PS50893">
    <property type="entry name" value="ABC_TRANSPORTER_2"/>
    <property type="match status" value="1"/>
</dbReference>
<keyword evidence="6 9" id="KW-0067">ATP-binding</keyword>
<dbReference type="InterPro" id="IPR013563">
    <property type="entry name" value="Oligopep_ABC_C"/>
</dbReference>
<dbReference type="Pfam" id="PF00005">
    <property type="entry name" value="ABC_tran"/>
    <property type="match status" value="1"/>
</dbReference>
<reference evidence="10" key="1">
    <citation type="journal article" date="2019" name="Int. J. Syst. Evol. Microbiol.">
        <title>The Global Catalogue of Microorganisms (GCM) 10K type strain sequencing project: providing services to taxonomists for standard genome sequencing and annotation.</title>
        <authorList>
            <consortium name="The Broad Institute Genomics Platform"/>
            <consortium name="The Broad Institute Genome Sequencing Center for Infectious Disease"/>
            <person name="Wu L."/>
            <person name="Ma J."/>
        </authorList>
    </citation>
    <scope>NUCLEOTIDE SEQUENCE [LARGE SCALE GENOMIC DNA]</scope>
    <source>
        <strain evidence="10">PCU 280</strain>
    </source>
</reference>
<dbReference type="EMBL" id="JBHSTE010000002">
    <property type="protein sequence ID" value="MFC6332618.1"/>
    <property type="molecule type" value="Genomic_DNA"/>
</dbReference>
<evidence type="ECO:0000256" key="3">
    <source>
        <dbReference type="ARBA" id="ARBA00022448"/>
    </source>
</evidence>
<evidence type="ECO:0000256" key="1">
    <source>
        <dbReference type="ARBA" id="ARBA00004202"/>
    </source>
</evidence>
<dbReference type="InterPro" id="IPR003439">
    <property type="entry name" value="ABC_transporter-like_ATP-bd"/>
</dbReference>
<evidence type="ECO:0000256" key="4">
    <source>
        <dbReference type="ARBA" id="ARBA00022475"/>
    </source>
</evidence>
<dbReference type="Proteomes" id="UP001596233">
    <property type="component" value="Unassembled WGS sequence"/>
</dbReference>
<evidence type="ECO:0000256" key="6">
    <source>
        <dbReference type="ARBA" id="ARBA00022840"/>
    </source>
</evidence>
<evidence type="ECO:0000256" key="7">
    <source>
        <dbReference type="ARBA" id="ARBA00023136"/>
    </source>
</evidence>
<comment type="caution">
    <text evidence="9">The sequence shown here is derived from an EMBL/GenBank/DDBJ whole genome shotgun (WGS) entry which is preliminary data.</text>
</comment>
<dbReference type="NCBIfam" id="TIGR01727">
    <property type="entry name" value="oligo_HPY"/>
    <property type="match status" value="1"/>
</dbReference>
<keyword evidence="10" id="KW-1185">Reference proteome</keyword>
<sequence>MVTQTAMEPLLQVMELKTQFETARGTVTAVDGVSFSIHKGEILGVVGESGCGKSVTSRSLMRLYDENKLVSHNGSIMFEDIELLNLTKQEMRNMRGSKLAMIFQDTLSSLNPVYTIGNQIGEAVRRNHKYSKKEVKQKVLELLNAVGIADPSKRIHEYPHQLSGGMRQRVMIAMSLACQPKLLIADEPTTALDVTIQAQILQLISDLQKKMDMSIMLITHDLGVVAEVCTRVVVMYLGQVIEETTVESLFQNPLHPYTQGLIQSMPKAEGKREGKLSSIPGTVPTLFNVPQGCRFAGRCKYATKLCIEAAPSLIQATETHSVRCWHYNEIKLKEEKQNDSVNEKWLGA</sequence>